<feature type="chain" id="PRO_5002183807" evidence="11">
    <location>
        <begin position="46"/>
        <end position="740"/>
    </location>
</feature>
<dbReference type="EMBL" id="CP007142">
    <property type="protein sequence ID" value="AJQ97002.1"/>
    <property type="molecule type" value="Genomic_DNA"/>
</dbReference>
<evidence type="ECO:0000256" key="4">
    <source>
        <dbReference type="ARBA" id="ARBA00022723"/>
    </source>
</evidence>
<keyword evidence="3 17" id="KW-0645">Protease</keyword>
<dbReference type="GO" id="GO:0006508">
    <property type="term" value="P:proteolysis"/>
    <property type="evidence" value="ECO:0007669"/>
    <property type="project" value="UniProtKB-KW"/>
</dbReference>
<dbReference type="InterPro" id="IPR050728">
    <property type="entry name" value="Zinc_Metalloprotease_M4"/>
</dbReference>
<keyword evidence="6 17" id="KW-0378">Hydrolase</keyword>
<keyword evidence="18" id="KW-1185">Reference proteome</keyword>
<dbReference type="Pfam" id="PF02868">
    <property type="entry name" value="Peptidase_M4_C"/>
    <property type="match status" value="1"/>
</dbReference>
<evidence type="ECO:0000259" key="15">
    <source>
        <dbReference type="Pfam" id="PF04151"/>
    </source>
</evidence>
<dbReference type="PANTHER" id="PTHR33794">
    <property type="entry name" value="BACILLOLYSIN"/>
    <property type="match status" value="1"/>
</dbReference>
<dbReference type="InterPro" id="IPR025711">
    <property type="entry name" value="PepSY"/>
</dbReference>
<feature type="domain" description="Peptidase M4 C-terminal" evidence="13">
    <location>
        <begin position="369"/>
        <end position="513"/>
    </location>
</feature>
<dbReference type="Pfam" id="PF01447">
    <property type="entry name" value="Peptidase_M4"/>
    <property type="match status" value="1"/>
</dbReference>
<evidence type="ECO:0000256" key="1">
    <source>
        <dbReference type="ARBA" id="ARBA00001947"/>
    </source>
</evidence>
<dbReference type="Gene3D" id="1.10.390.10">
    <property type="entry name" value="Neutral Protease Domain 2"/>
    <property type="match status" value="1"/>
</dbReference>
<evidence type="ECO:0000259" key="14">
    <source>
        <dbReference type="Pfam" id="PF03413"/>
    </source>
</evidence>
<dbReference type="Proteomes" id="UP000032266">
    <property type="component" value="Chromosome"/>
</dbReference>
<feature type="active site" description="Proton donor" evidence="10">
    <location>
        <position position="441"/>
    </location>
</feature>
<dbReference type="InterPro" id="IPR027268">
    <property type="entry name" value="Peptidase_M4/M1_CTD_sf"/>
</dbReference>
<evidence type="ECO:0000256" key="2">
    <source>
        <dbReference type="ARBA" id="ARBA00009388"/>
    </source>
</evidence>
<dbReference type="SUPFAM" id="SSF55486">
    <property type="entry name" value="Metalloproteases ('zincins'), catalytic domain"/>
    <property type="match status" value="1"/>
</dbReference>
<evidence type="ECO:0000256" key="11">
    <source>
        <dbReference type="SAM" id="SignalP"/>
    </source>
</evidence>
<dbReference type="MEROPS" id="M04.016"/>
<evidence type="ECO:0000256" key="5">
    <source>
        <dbReference type="ARBA" id="ARBA00022729"/>
    </source>
</evidence>
<gene>
    <name evidence="17" type="ORF">YC6258_04970</name>
</gene>
<keyword evidence="4" id="KW-0479">Metal-binding</keyword>
<dbReference type="InterPro" id="IPR011096">
    <property type="entry name" value="FTP_domain"/>
</dbReference>
<keyword evidence="5 11" id="KW-0732">Signal</keyword>
<keyword evidence="8 17" id="KW-0482">Metalloprotease</keyword>
<dbReference type="KEGG" id="gsn:YC6258_04970"/>
<feature type="domain" description="Peptidase C-terminal archaeal/bacterial" evidence="15">
    <location>
        <begin position="659"/>
        <end position="725"/>
    </location>
</feature>
<dbReference type="AlphaFoldDB" id="A0A0C5VQV5"/>
<feature type="domain" description="PepSY" evidence="14">
    <location>
        <begin position="179"/>
        <end position="215"/>
    </location>
</feature>
<dbReference type="Pfam" id="PF04151">
    <property type="entry name" value="PPC"/>
    <property type="match status" value="2"/>
</dbReference>
<accession>A0A0C5VQV5</accession>
<organism evidence="17 18">
    <name type="scientific">Gynuella sunshinyii YC6258</name>
    <dbReference type="NCBI Taxonomy" id="1445510"/>
    <lineage>
        <taxon>Bacteria</taxon>
        <taxon>Pseudomonadati</taxon>
        <taxon>Pseudomonadota</taxon>
        <taxon>Gammaproteobacteria</taxon>
        <taxon>Oceanospirillales</taxon>
        <taxon>Saccharospirillaceae</taxon>
        <taxon>Gynuella</taxon>
    </lineage>
</organism>
<protein>
    <submittedName>
        <fullName evidence="17">Zinc metalloprotease (Elastase)</fullName>
        <ecNumber evidence="17">3.4.24.25</ecNumber>
        <ecNumber evidence="17">3.4.24.26</ecNumber>
    </submittedName>
</protein>
<dbReference type="InterPro" id="IPR013856">
    <property type="entry name" value="Peptidase_M4_domain"/>
</dbReference>
<feature type="domain" description="Peptidase M4" evidence="12">
    <location>
        <begin position="231"/>
        <end position="366"/>
    </location>
</feature>
<sequence>MNLYVVHLCPVKIFVTIKKDKQVKIKISSGVSLPLALAMAVSAQAAQYVPATQEMFSKGIAANSDASLEVVTTRTLANGRTVTRYQQSYQGVPVWGVTVTGSAQGGAVSVRGDVLSDISTDVTSVKPTIKSTAAINTAMTQAIVDRSTQGVTVGALSLSSLKSSAQNLSQSLYIYVDAQNKARLAYLVSWVEYTSEPTRPFFFVDAHTGEVLEQWDGLAHQDATGPGGNSKTGKYYYGTDFPAMEVNSGCEMSTSNVDTIDMKNRTSGGSIFSFDCPENTYQQVNGAYSPLNDAHFFGGVIFDMYRDWYNVAPLTQKLRMRVHYDRNYENAFWDGTQMTFGDGASQFYPLVSLDVAAHEVSHGFTEQNSNLRYSGQSGGINEAFSDMAGEAAEFYMKGTNDWMVGEQIFKSSGALRYMDNPTRDGDSIDNASDYYTGLDVHHSSGVFNKAFYLLATTSGWDTRKAFDVFVLANQTYWGSNSDFSDAACGVVSATGDLSYDVNAVYAAFSGVGVDTSSCGGTGGDGGSDDTVTPIENGVSVSLSGSASSVKYYSIEVPAGASNLQIVMAGGTGDADMYTRKGSLPTTTSYDCRPYESGNNESCSVPSPSAATYYIMIRGYSSYSGATLTASYSTGGGDGGSDGNSGTETGLSAASGDWLYFPIEIPSGVASFDVTTSGGTGDGDLYIRKGSNPTRLSYDCRSAGSSNAESCSISNPAADTWYIGIRAYSAFSGVTLNWSYQ</sequence>
<evidence type="ECO:0000256" key="8">
    <source>
        <dbReference type="ARBA" id="ARBA00023049"/>
    </source>
</evidence>
<evidence type="ECO:0000256" key="9">
    <source>
        <dbReference type="ARBA" id="ARBA00023145"/>
    </source>
</evidence>
<dbReference type="Pfam" id="PF03413">
    <property type="entry name" value="PepSY"/>
    <property type="match status" value="1"/>
</dbReference>
<feature type="domain" description="Peptidase C-terminal archaeal/bacterial" evidence="15">
    <location>
        <begin position="549"/>
        <end position="618"/>
    </location>
</feature>
<evidence type="ECO:0000313" key="17">
    <source>
        <dbReference type="EMBL" id="AJQ97002.1"/>
    </source>
</evidence>
<dbReference type="HOGENOM" id="CLU_008590_4_2_6"/>
<dbReference type="InterPro" id="IPR007280">
    <property type="entry name" value="Peptidase_C_arc/bac"/>
</dbReference>
<keyword evidence="9" id="KW-0865">Zymogen</keyword>
<comment type="similarity">
    <text evidence="2">Belongs to the peptidase M4 family.</text>
</comment>
<evidence type="ECO:0000256" key="6">
    <source>
        <dbReference type="ARBA" id="ARBA00022801"/>
    </source>
</evidence>
<dbReference type="InterPro" id="IPR001570">
    <property type="entry name" value="Peptidase_M4_C_domain"/>
</dbReference>
<dbReference type="PRINTS" id="PR00730">
    <property type="entry name" value="THERMOLYSIN"/>
</dbReference>
<evidence type="ECO:0000259" key="16">
    <source>
        <dbReference type="Pfam" id="PF07504"/>
    </source>
</evidence>
<name>A0A0C5VQV5_9GAMM</name>
<dbReference type="STRING" id="1445510.YC6258_04970"/>
<reference evidence="17 18" key="1">
    <citation type="submission" date="2014-01" db="EMBL/GenBank/DDBJ databases">
        <title>Full genme sequencing of cellulolytic bacterium Gynuella sunshinyii YC6258T gen. nov., sp. nov.</title>
        <authorList>
            <person name="Khan H."/>
            <person name="Chung E.J."/>
            <person name="Chung Y.R."/>
        </authorList>
    </citation>
    <scope>NUCLEOTIDE SEQUENCE [LARGE SCALE GENOMIC DNA]</scope>
    <source>
        <strain evidence="17 18">YC6258</strain>
    </source>
</reference>
<dbReference type="GO" id="GO:0046872">
    <property type="term" value="F:metal ion binding"/>
    <property type="evidence" value="ECO:0007669"/>
    <property type="project" value="UniProtKB-KW"/>
</dbReference>
<evidence type="ECO:0000256" key="7">
    <source>
        <dbReference type="ARBA" id="ARBA00022833"/>
    </source>
</evidence>
<evidence type="ECO:0000256" key="3">
    <source>
        <dbReference type="ARBA" id="ARBA00022670"/>
    </source>
</evidence>
<dbReference type="PATRIC" id="fig|1445510.3.peg.4931"/>
<dbReference type="Gene3D" id="2.60.120.380">
    <property type="match status" value="2"/>
</dbReference>
<evidence type="ECO:0000256" key="10">
    <source>
        <dbReference type="PIRSR" id="PIRSR623612-1"/>
    </source>
</evidence>
<feature type="domain" description="FTP" evidence="16">
    <location>
        <begin position="67"/>
        <end position="112"/>
    </location>
</feature>
<evidence type="ECO:0000259" key="12">
    <source>
        <dbReference type="Pfam" id="PF01447"/>
    </source>
</evidence>
<dbReference type="EC" id="3.4.24.26" evidence="17"/>
<dbReference type="Gene3D" id="3.10.450.40">
    <property type="match status" value="1"/>
</dbReference>
<dbReference type="Gene3D" id="3.10.170.10">
    <property type="match status" value="1"/>
</dbReference>
<dbReference type="Gene3D" id="3.10.450.490">
    <property type="match status" value="1"/>
</dbReference>
<dbReference type="InterPro" id="IPR023612">
    <property type="entry name" value="Peptidase_M4"/>
</dbReference>
<dbReference type="CDD" id="cd09597">
    <property type="entry name" value="M4_TLP"/>
    <property type="match status" value="1"/>
</dbReference>
<dbReference type="EC" id="3.4.24.25" evidence="17"/>
<evidence type="ECO:0000259" key="13">
    <source>
        <dbReference type="Pfam" id="PF02868"/>
    </source>
</evidence>
<feature type="signal peptide" evidence="11">
    <location>
        <begin position="1"/>
        <end position="45"/>
    </location>
</feature>
<dbReference type="PANTHER" id="PTHR33794:SF1">
    <property type="entry name" value="BACILLOLYSIN"/>
    <property type="match status" value="1"/>
</dbReference>
<feature type="active site" evidence="10">
    <location>
        <position position="359"/>
    </location>
</feature>
<dbReference type="Pfam" id="PF07504">
    <property type="entry name" value="FTP"/>
    <property type="match status" value="1"/>
</dbReference>
<evidence type="ECO:0000313" key="18">
    <source>
        <dbReference type="Proteomes" id="UP000032266"/>
    </source>
</evidence>
<keyword evidence="7" id="KW-0862">Zinc</keyword>
<dbReference type="GO" id="GO:0004222">
    <property type="term" value="F:metalloendopeptidase activity"/>
    <property type="evidence" value="ECO:0007669"/>
    <property type="project" value="InterPro"/>
</dbReference>
<proteinExistence type="inferred from homology"/>
<comment type="cofactor">
    <cofactor evidence="1">
        <name>Zn(2+)</name>
        <dbReference type="ChEBI" id="CHEBI:29105"/>
    </cofactor>
</comment>